<evidence type="ECO:0008006" key="7">
    <source>
        <dbReference type="Google" id="ProtNLM"/>
    </source>
</evidence>
<dbReference type="InterPro" id="IPR035986">
    <property type="entry name" value="PKD_dom_sf"/>
</dbReference>
<dbReference type="InterPro" id="IPR022409">
    <property type="entry name" value="PKD/Chitinase_dom"/>
</dbReference>
<keyword evidence="6" id="KW-1185">Reference proteome</keyword>
<dbReference type="SMART" id="SM00089">
    <property type="entry name" value="PKD"/>
    <property type="match status" value="2"/>
</dbReference>
<evidence type="ECO:0000259" key="4">
    <source>
        <dbReference type="PROSITE" id="PS50853"/>
    </source>
</evidence>
<sequence length="1494" mass="147517">MQKGAAAIVLLATGTDGTNASGFDLYLDFTGTTAGTISLDWAELNNGTGNRQSTFKLQTNTGGPGGFVDLAGSTVVVTNNEVSAGRLTVALPAALTGSLAKVRFYLAATAGGTAPTGSRPRFSIDNLEVTAGAAVPAPTTSLSTGSVAPTSFCVAPAAGSPSFDVPFTGTGTFTGTYKVQLSDASGIFAASTTTGIIGTGGASPIAAAIPAGTASGTGYRVRVLNDGPATYGTNNGADLTVSLTAASVAVSVTPAGPQTVAAAGTGAALTASAPAGATFAWQYGTSAAGPYSTAVATGATYQVRGADFPGAGTYYLVAQATATTTCGATTGTSDPIAVTVSAPAATPTLSVSLTTLPDFGNVAAGAASLPKSFVVGGDALTGPITVTPPAGFEIRTGATAFACCAIVLTPVGGSVPATTIDVRFVPTGAQTYQATVPVTSPGLPGQAVAVSGTGVGTVYPATLGTAAITDLASTTATTGGTVADDGGSPVIARGVVWAKTANPTLSASKTSDGTGTGAFTSALTGLLPGTTYFVRAYATNGTSTAYGDELAFTTVAVPLAAEPTAPAALAAGQVTSTSVELTLSGGDGTKRLVVARLGGDVNAVPADATTYAADPAFSKGSVLGTGNYVVYNGTGTSVTVTGLRPNTSYSFAVFAFNDNDTPYAENYLTTAPGTLAQATQAIPAALLLEENFEYPAGALLTANNWTAHSGAGTKAVAVTTPGLSAAGYGPNSGNAASLTGSGEDVNRQFDAVYARTPVYVSFLVNVANASATADYFFHLGPKSIGTTFRAKVYIRKNTATNKVAFGVVSGSGATVFTTDEYALNTTHLLVLKHVFDEAGNTTQLFLNPATDTEPTTATATATETGTTPAAPNDNIGAVALRQGANSPTLTVDGIRVGTSYRVVKTGLVCLPPAPSFTAAPVCAGAPTAFVDASTGLEANATYAWDVDGDGTTDATTKGPLAYTYAAPGVYTATLTIAQGACSESYTQQVTVQALPTATLSGDAAVCAGSSATLAIRLTGTAPWTVNYSADGGTTSTALAVAAAAVDAEGVYHLTVTPAATTTYSLTSVVDGNCTGTAPAGTTTVTVNTAPVVAVPTVPVATTTADQCGATVAFAATATGAPAPAIVYSVVQGGVATAITSPYFFPVGTTVVTATATNGCGTDAKTFAVTVQDKQAPTVVVRNLTVNLANGTVAITPAQVDNGSTDACGIASLALSKTTFSCANIGANTLTLTVTDIHGNTASQTATVTVMGTVPTPTIAVKPASAVYTGGVATNLYLGYGPQSATLAATGGVSYRWAPATGLSSSTAANPVFTATAAGTFTYTVTATSASGCTGTATVTLTVTDVRCGNKNDKVTVCHKGNALCVSSGDVADYLAHGDQLGNCSAKGGKATAAAGALLAGGIVAPEAIVPVFEAHPNPFTTRAVVHFRAASTGPAQLLLYNSLGQLVKTLYNGTAQAGQDYEVAVDGADLVTGLYTGRLLVDGKAQALRLMLSK</sequence>
<dbReference type="PANTHER" id="PTHR13817:SF166">
    <property type="entry name" value="NEURONAL IGCAM-RELATED"/>
    <property type="match status" value="1"/>
</dbReference>
<reference evidence="5 6" key="1">
    <citation type="submission" date="2016-08" db="EMBL/GenBank/DDBJ databases">
        <title>Hymenobacter coccineus sp. nov., Hymenobacter lapidarius sp. nov. and Hymenobacter glacialis sp. nov., isolated from Antarctic soil.</title>
        <authorList>
            <person name="Sedlacek I."/>
            <person name="Kralova S."/>
            <person name="Kyrova K."/>
            <person name="Maslanova I."/>
            <person name="Stankova E."/>
            <person name="Vrbovska V."/>
            <person name="Nemec M."/>
            <person name="Bartak M."/>
            <person name="Svec P."/>
            <person name="Busse H.-J."/>
            <person name="Pantucek R."/>
        </authorList>
    </citation>
    <scope>NUCLEOTIDE SEQUENCE [LARGE SCALE GENOMIC DNA]</scope>
    <source>
        <strain evidence="5 6">CCM 8649</strain>
    </source>
</reference>
<dbReference type="PROSITE" id="PS50853">
    <property type="entry name" value="FN3"/>
    <property type="match status" value="1"/>
</dbReference>
<protein>
    <recommendedName>
        <fullName evidence="7">PKD domain-containing protein</fullName>
    </recommendedName>
</protein>
<feature type="compositionally biased region" description="Low complexity" evidence="2">
    <location>
        <begin position="848"/>
        <end position="871"/>
    </location>
</feature>
<dbReference type="OrthoDB" id="602637at2"/>
<gene>
    <name evidence="5" type="ORF">BEN49_03505</name>
</gene>
<dbReference type="SMART" id="SM00060">
    <property type="entry name" value="FN3"/>
    <property type="match status" value="2"/>
</dbReference>
<evidence type="ECO:0000259" key="3">
    <source>
        <dbReference type="PROSITE" id="PS50093"/>
    </source>
</evidence>
<feature type="domain" description="PKD" evidence="3">
    <location>
        <begin position="1292"/>
        <end position="1343"/>
    </location>
</feature>
<organism evidence="5 6">
    <name type="scientific">Hymenobacter coccineus</name>
    <dbReference type="NCBI Taxonomy" id="1908235"/>
    <lineage>
        <taxon>Bacteria</taxon>
        <taxon>Pseudomonadati</taxon>
        <taxon>Bacteroidota</taxon>
        <taxon>Cytophagia</taxon>
        <taxon>Cytophagales</taxon>
        <taxon>Hymenobacteraceae</taxon>
        <taxon>Hymenobacter</taxon>
    </lineage>
</organism>
<feature type="region of interest" description="Disordered" evidence="2">
    <location>
        <begin position="848"/>
        <end position="873"/>
    </location>
</feature>
<feature type="domain" description="PKD" evidence="3">
    <location>
        <begin position="929"/>
        <end position="998"/>
    </location>
</feature>
<dbReference type="InterPro" id="IPR013783">
    <property type="entry name" value="Ig-like_fold"/>
</dbReference>
<dbReference type="Pfam" id="PF24312">
    <property type="entry name" value="Ig-like_POM152"/>
    <property type="match status" value="1"/>
</dbReference>
<dbReference type="SUPFAM" id="SSF49265">
    <property type="entry name" value="Fibronectin type III"/>
    <property type="match status" value="1"/>
</dbReference>
<dbReference type="PROSITE" id="PS50093">
    <property type="entry name" value="PKD"/>
    <property type="match status" value="2"/>
</dbReference>
<dbReference type="SUPFAM" id="SSF49299">
    <property type="entry name" value="PKD domain"/>
    <property type="match status" value="2"/>
</dbReference>
<dbReference type="InterPro" id="IPR050964">
    <property type="entry name" value="Striated_Muscle_Regulatory"/>
</dbReference>
<keyword evidence="1" id="KW-0677">Repeat</keyword>
<dbReference type="InterPro" id="IPR003961">
    <property type="entry name" value="FN3_dom"/>
</dbReference>
<dbReference type="Proteomes" id="UP000177506">
    <property type="component" value="Unassembled WGS sequence"/>
</dbReference>
<proteinExistence type="predicted"/>
<dbReference type="CDD" id="cd00063">
    <property type="entry name" value="FN3"/>
    <property type="match status" value="1"/>
</dbReference>
<dbReference type="PANTHER" id="PTHR13817">
    <property type="entry name" value="TITIN"/>
    <property type="match status" value="1"/>
</dbReference>
<dbReference type="CDD" id="cd00146">
    <property type="entry name" value="PKD"/>
    <property type="match status" value="1"/>
</dbReference>
<name>A0A1G1SQ90_9BACT</name>
<dbReference type="EMBL" id="MDZA01000459">
    <property type="protein sequence ID" value="OGX80787.1"/>
    <property type="molecule type" value="Genomic_DNA"/>
</dbReference>
<dbReference type="InterPro" id="IPR000601">
    <property type="entry name" value="PKD_dom"/>
</dbReference>
<dbReference type="Pfam" id="PF18911">
    <property type="entry name" value="PKD_4"/>
    <property type="match status" value="1"/>
</dbReference>
<comment type="caution">
    <text evidence="5">The sequence shown here is derived from an EMBL/GenBank/DDBJ whole genome shotgun (WGS) entry which is preliminary data.</text>
</comment>
<dbReference type="InterPro" id="IPR036116">
    <property type="entry name" value="FN3_sf"/>
</dbReference>
<dbReference type="InterPro" id="IPR056541">
    <property type="entry name" value="Ig-like_POM152"/>
</dbReference>
<evidence type="ECO:0000256" key="1">
    <source>
        <dbReference type="ARBA" id="ARBA00022737"/>
    </source>
</evidence>
<accession>A0A1G1SQ90</accession>
<feature type="domain" description="Fibronectin type-III" evidence="4">
    <location>
        <begin position="459"/>
        <end position="560"/>
    </location>
</feature>
<evidence type="ECO:0000256" key="2">
    <source>
        <dbReference type="SAM" id="MobiDB-lite"/>
    </source>
</evidence>
<dbReference type="Gene3D" id="2.60.40.10">
    <property type="entry name" value="Immunoglobulins"/>
    <property type="match status" value="3"/>
</dbReference>
<evidence type="ECO:0000313" key="5">
    <source>
        <dbReference type="EMBL" id="OGX80787.1"/>
    </source>
</evidence>
<evidence type="ECO:0000313" key="6">
    <source>
        <dbReference type="Proteomes" id="UP000177506"/>
    </source>
</evidence>
<dbReference type="RefSeq" id="WP_070747873.1">
    <property type="nucleotide sequence ID" value="NZ_MDZA01000459.1"/>
</dbReference>